<sequence>MVITVETTIKELDKIYIGEEITFEKKSGLVYRIAIFKSVSICSYIFQLVNGEIIIIRRN</sequence>
<evidence type="ECO:0000313" key="1">
    <source>
        <dbReference type="EMBL" id="GAA4202607.1"/>
    </source>
</evidence>
<gene>
    <name evidence="1" type="ORF">GCM10022289_17610</name>
</gene>
<keyword evidence="2" id="KW-1185">Reference proteome</keyword>
<reference evidence="2" key="1">
    <citation type="journal article" date="2019" name="Int. J. Syst. Evol. Microbiol.">
        <title>The Global Catalogue of Microorganisms (GCM) 10K type strain sequencing project: providing services to taxonomists for standard genome sequencing and annotation.</title>
        <authorList>
            <consortium name="The Broad Institute Genomics Platform"/>
            <consortium name="The Broad Institute Genome Sequencing Center for Infectious Disease"/>
            <person name="Wu L."/>
            <person name="Ma J."/>
        </authorList>
    </citation>
    <scope>NUCLEOTIDE SEQUENCE [LARGE SCALE GENOMIC DNA]</scope>
    <source>
        <strain evidence="2">JCM 17626</strain>
    </source>
</reference>
<dbReference type="Proteomes" id="UP001501772">
    <property type="component" value="Unassembled WGS sequence"/>
</dbReference>
<dbReference type="EMBL" id="BAABBY010000004">
    <property type="protein sequence ID" value="GAA4202607.1"/>
    <property type="molecule type" value="Genomic_DNA"/>
</dbReference>
<name>A0ABP8BB31_9SPHI</name>
<protein>
    <submittedName>
        <fullName evidence="1">Uncharacterized protein</fullName>
    </submittedName>
</protein>
<organism evidence="1 2">
    <name type="scientific">Pedobacter jeongneungensis</name>
    <dbReference type="NCBI Taxonomy" id="947309"/>
    <lineage>
        <taxon>Bacteria</taxon>
        <taxon>Pseudomonadati</taxon>
        <taxon>Bacteroidota</taxon>
        <taxon>Sphingobacteriia</taxon>
        <taxon>Sphingobacteriales</taxon>
        <taxon>Sphingobacteriaceae</taxon>
        <taxon>Pedobacter</taxon>
    </lineage>
</organism>
<accession>A0ABP8BB31</accession>
<evidence type="ECO:0000313" key="2">
    <source>
        <dbReference type="Proteomes" id="UP001501772"/>
    </source>
</evidence>
<comment type="caution">
    <text evidence="1">The sequence shown here is derived from an EMBL/GenBank/DDBJ whole genome shotgun (WGS) entry which is preliminary data.</text>
</comment>
<proteinExistence type="predicted"/>